<keyword evidence="4" id="KW-1185">Reference proteome</keyword>
<accession>A0ABT5ASR2</accession>
<dbReference type="Pfam" id="PF00353">
    <property type="entry name" value="HemolysinCabind"/>
    <property type="match status" value="2"/>
</dbReference>
<dbReference type="InterPro" id="IPR011044">
    <property type="entry name" value="Quino_amine_DH_bsu"/>
</dbReference>
<evidence type="ECO:0000313" key="4">
    <source>
        <dbReference type="Proteomes" id="UP001212499"/>
    </source>
</evidence>
<dbReference type="SUPFAM" id="SSF50969">
    <property type="entry name" value="YVTN repeat-like/Quinoprotein amine dehydrogenase"/>
    <property type="match status" value="1"/>
</dbReference>
<feature type="domain" description="Phytase-like" evidence="1">
    <location>
        <begin position="291"/>
        <end position="671"/>
    </location>
</feature>
<evidence type="ECO:0000259" key="2">
    <source>
        <dbReference type="Pfam" id="PF22494"/>
    </source>
</evidence>
<reference evidence="3 4" key="1">
    <citation type="submission" date="2023-01" db="EMBL/GenBank/DDBJ databases">
        <title>Genomes from the Australian National Cyanobacteria Reference Collection.</title>
        <authorList>
            <person name="Willis A."/>
            <person name="Lee E.M.F."/>
        </authorList>
    </citation>
    <scope>NUCLEOTIDE SEQUENCE [LARGE SCALE GENOMIC DNA]</scope>
    <source>
        <strain evidence="3 4">CS-1033</strain>
    </source>
</reference>
<gene>
    <name evidence="3" type="ORF">PN457_11930</name>
</gene>
<dbReference type="Pfam" id="PF22494">
    <property type="entry name" value="choice_anch_I"/>
    <property type="match status" value="2"/>
</dbReference>
<dbReference type="InterPro" id="IPR052956">
    <property type="entry name" value="Mesenchyme-surface_protein"/>
</dbReference>
<evidence type="ECO:0000313" key="3">
    <source>
        <dbReference type="EMBL" id="MDB9540359.1"/>
    </source>
</evidence>
<dbReference type="EMBL" id="JAQMUH010000134">
    <property type="protein sequence ID" value="MDB9540359.1"/>
    <property type="molecule type" value="Genomic_DNA"/>
</dbReference>
<dbReference type="PANTHER" id="PTHR46928">
    <property type="entry name" value="MESENCHYME-SPECIFIC CELL SURFACE GLYCOPROTEIN"/>
    <property type="match status" value="1"/>
</dbReference>
<feature type="domain" description="Choice-of-anchor I" evidence="2">
    <location>
        <begin position="712"/>
        <end position="898"/>
    </location>
</feature>
<dbReference type="Gene3D" id="2.160.20.160">
    <property type="match status" value="1"/>
</dbReference>
<dbReference type="RefSeq" id="WP_271733567.1">
    <property type="nucleotide sequence ID" value="NZ_JANQDP010000140.1"/>
</dbReference>
<dbReference type="Proteomes" id="UP001212499">
    <property type="component" value="Unassembled WGS sequence"/>
</dbReference>
<sequence length="1207" mass="128780">MSNLIFNNITPPLEGINGVLNLDSLGANAEISAYNPVSGILYTVGGGSGAIVVSDLTDPSNPRAVAVATPSDNSNTLQSVAVFGRLLAVAVQNPVKTEPGFVQFYDLTNPVLPVFLTDVTVGALPDMVKFNNDGTKLLVTNEGEPDNQYAIDPVGSISVIDTSAYLSSTPQAPTQANVQTIDFSPWEGRKEELINRGIRIGGRPDVTTTLAQDMEPEAIAITTDGNTAYISLQENNAIAVLDLSTDTPQITNIFSAGIQDWERGRPSADNFNYSLSYAMGDNNLPEGVLAGGLSGLWFDRVETINEQPLDVYYSITDRGPNGDLVDGKRQFLDPDFQPTIYKLGMNRGTGEITELDKIGLNRQDGAPLTGLPQLAVKDDIPIDSNNQDLPYDPFGIDSETVGVFTVTIEGVERKVFAVGDEYRGQIALFDFTTGNLIQRYIPAGQKALLQQQHGVVIGAETIDTLPAIYGNRWPNRGIEAMSFNSNNGLLYAFMQSPLDNINQEGRPSRSRSELIRILAIDPATGIPQTEHFYLLSGRTNQDKLGDAVFDPVKNVFYVIERDSNRNLNGLKHIYEVDLRGATNTLEITLTDGWTNLIGVAQPELLDNRRTLVDGVYSISTADTLAGAGIRLAHKVELFNLPSIGGTLAYDKPEGLALRDDGALVINYDNDFGTEGASGNSFTVVTFNSMGLDSSDRDGPNDTNIYRPLPGLKVYGLTMPDGLATYTDSQGRTFILAAGEGDSREYPPDEGNIFYDLTRANSSTPINNNSFRNHPGVELLNLSYDPDPGVRTRLNLLNNYGDITGDGLIDQAYTIGSRSLRIFDDKGNVVFDSGNALEELANSLGLMASNRDDDKGTEPEMVEVVTVNGRTHALVALERTTTSVAAVFDITDPYNVVAVDPIIFPDANRIEGIAFLTTPTGKLQGVIASSEGNDVVSVITDIDLIKEAVTVISGSPSADDLTLTSDQSGITVFTGDGDDQVDGSQAVSNAIYSGKGNDTILVGSDSNVSSGDGDDTLMIGAQSPASTSVLDGGRGEDTLIVVEADGPNILLGGADHDTLQVAEGRGQMLFGGDSRDVLRSSPDGHNRLYGGSGDDQLYSTVGDRLFGGDGNDSLYAGQGGNNLLWGGQGADNFWLVVGGSLPDLPNVLKDFELGIDRIGMGGITANQVSLLSQNGNTIIQVGSTDVALIEGVNIAQFNLNDSSQFVFA</sequence>
<dbReference type="InterPro" id="IPR011049">
    <property type="entry name" value="Serralysin-like_metalloprot_C"/>
</dbReference>
<dbReference type="InterPro" id="IPR001343">
    <property type="entry name" value="Hemolysn_Ca-bd"/>
</dbReference>
<evidence type="ECO:0000259" key="1">
    <source>
        <dbReference type="Pfam" id="PF13449"/>
    </source>
</evidence>
<name>A0ABT5ASR2_9CYAN</name>
<dbReference type="InterPro" id="IPR015943">
    <property type="entry name" value="WD40/YVTN_repeat-like_dom_sf"/>
</dbReference>
<organism evidence="3 4">
    <name type="scientific">Anabaenopsis arnoldii</name>
    <dbReference type="NCBI Taxonomy" id="2152938"/>
    <lineage>
        <taxon>Bacteria</taxon>
        <taxon>Bacillati</taxon>
        <taxon>Cyanobacteriota</taxon>
        <taxon>Cyanophyceae</taxon>
        <taxon>Nostocales</taxon>
        <taxon>Nodulariaceae</taxon>
        <taxon>Anabaenopsis</taxon>
    </lineage>
</organism>
<dbReference type="InterPro" id="IPR027372">
    <property type="entry name" value="Phytase-like_dom"/>
</dbReference>
<dbReference type="InterPro" id="IPR055188">
    <property type="entry name" value="Choice_anch_I"/>
</dbReference>
<dbReference type="SUPFAM" id="SSF82171">
    <property type="entry name" value="DPP6 N-terminal domain-like"/>
    <property type="match status" value="1"/>
</dbReference>
<proteinExistence type="predicted"/>
<feature type="domain" description="Choice-of-anchor I" evidence="2">
    <location>
        <begin position="27"/>
        <end position="270"/>
    </location>
</feature>
<dbReference type="PRINTS" id="PR00313">
    <property type="entry name" value="CABNDNGRPT"/>
</dbReference>
<protein>
    <submittedName>
        <fullName evidence="3">Esterase-like activity of phytase family protein</fullName>
    </submittedName>
</protein>
<dbReference type="Pfam" id="PF13449">
    <property type="entry name" value="Phytase-like"/>
    <property type="match status" value="1"/>
</dbReference>
<dbReference type="Gene3D" id="2.130.10.10">
    <property type="entry name" value="YVTN repeat-like/Quinoprotein amine dehydrogenase"/>
    <property type="match status" value="1"/>
</dbReference>
<dbReference type="PANTHER" id="PTHR46928:SF1">
    <property type="entry name" value="MESENCHYME-SPECIFIC CELL SURFACE GLYCOPROTEIN"/>
    <property type="match status" value="1"/>
</dbReference>
<comment type="caution">
    <text evidence="3">The sequence shown here is derived from an EMBL/GenBank/DDBJ whole genome shotgun (WGS) entry which is preliminary data.</text>
</comment>
<dbReference type="SUPFAM" id="SSF51120">
    <property type="entry name" value="beta-Roll"/>
    <property type="match status" value="2"/>
</dbReference>